<reference evidence="2" key="1">
    <citation type="journal article" date="2023" name="Mol. Phylogenet. Evol.">
        <title>Genome-scale phylogeny and comparative genomics of the fungal order Sordariales.</title>
        <authorList>
            <person name="Hensen N."/>
            <person name="Bonometti L."/>
            <person name="Westerberg I."/>
            <person name="Brannstrom I.O."/>
            <person name="Guillou S."/>
            <person name="Cros-Aarteil S."/>
            <person name="Calhoun S."/>
            <person name="Haridas S."/>
            <person name="Kuo A."/>
            <person name="Mondo S."/>
            <person name="Pangilinan J."/>
            <person name="Riley R."/>
            <person name="LaButti K."/>
            <person name="Andreopoulos B."/>
            <person name="Lipzen A."/>
            <person name="Chen C."/>
            <person name="Yan M."/>
            <person name="Daum C."/>
            <person name="Ng V."/>
            <person name="Clum A."/>
            <person name="Steindorff A."/>
            <person name="Ohm R.A."/>
            <person name="Martin F."/>
            <person name="Silar P."/>
            <person name="Natvig D.O."/>
            <person name="Lalanne C."/>
            <person name="Gautier V."/>
            <person name="Ament-Velasquez S.L."/>
            <person name="Kruys A."/>
            <person name="Hutchinson M.I."/>
            <person name="Powell A.J."/>
            <person name="Barry K."/>
            <person name="Miller A.N."/>
            <person name="Grigoriev I.V."/>
            <person name="Debuchy R."/>
            <person name="Gladieux P."/>
            <person name="Hiltunen Thoren M."/>
            <person name="Johannesson H."/>
        </authorList>
    </citation>
    <scope>NUCLEOTIDE SEQUENCE</scope>
    <source>
        <strain evidence="2">CBS 955.72</strain>
    </source>
</reference>
<feature type="compositionally biased region" description="Polar residues" evidence="1">
    <location>
        <begin position="453"/>
        <end position="471"/>
    </location>
</feature>
<evidence type="ECO:0000313" key="2">
    <source>
        <dbReference type="EMBL" id="KAK3349258.1"/>
    </source>
</evidence>
<keyword evidence="2" id="KW-0808">Transferase</keyword>
<feature type="compositionally biased region" description="Low complexity" evidence="1">
    <location>
        <begin position="393"/>
        <end position="405"/>
    </location>
</feature>
<dbReference type="CDD" id="cd02440">
    <property type="entry name" value="AdoMet_MTases"/>
    <property type="match status" value="1"/>
</dbReference>
<comment type="caution">
    <text evidence="2">The sequence shown here is derived from an EMBL/GenBank/DDBJ whole genome shotgun (WGS) entry which is preliminary data.</text>
</comment>
<name>A0AAJ0HE89_9PEZI</name>
<feature type="region of interest" description="Disordered" evidence="1">
    <location>
        <begin position="343"/>
        <end position="405"/>
    </location>
</feature>
<dbReference type="Proteomes" id="UP001275084">
    <property type="component" value="Unassembled WGS sequence"/>
</dbReference>
<evidence type="ECO:0000313" key="3">
    <source>
        <dbReference type="Proteomes" id="UP001275084"/>
    </source>
</evidence>
<dbReference type="AlphaFoldDB" id="A0AAJ0HE89"/>
<dbReference type="PANTHER" id="PTHR38166:SF1">
    <property type="entry name" value="C2H2-TYPE DOMAIN-CONTAINING PROTEIN"/>
    <property type="match status" value="1"/>
</dbReference>
<protein>
    <submittedName>
        <fullName evidence="2">S-adenosyl-L-methionine-dependent methyltransferase</fullName>
    </submittedName>
</protein>
<feature type="region of interest" description="Disordered" evidence="1">
    <location>
        <begin position="1"/>
        <end position="22"/>
    </location>
</feature>
<dbReference type="Pfam" id="PF13489">
    <property type="entry name" value="Methyltransf_23"/>
    <property type="match status" value="1"/>
</dbReference>
<dbReference type="SUPFAM" id="SSF53335">
    <property type="entry name" value="S-adenosyl-L-methionine-dependent methyltransferases"/>
    <property type="match status" value="1"/>
</dbReference>
<reference evidence="2" key="2">
    <citation type="submission" date="2023-06" db="EMBL/GenBank/DDBJ databases">
        <authorList>
            <consortium name="Lawrence Berkeley National Laboratory"/>
            <person name="Haridas S."/>
            <person name="Hensen N."/>
            <person name="Bonometti L."/>
            <person name="Westerberg I."/>
            <person name="Brannstrom I.O."/>
            <person name="Guillou S."/>
            <person name="Cros-Aarteil S."/>
            <person name="Calhoun S."/>
            <person name="Kuo A."/>
            <person name="Mondo S."/>
            <person name="Pangilinan J."/>
            <person name="Riley R."/>
            <person name="Labutti K."/>
            <person name="Andreopoulos B."/>
            <person name="Lipzen A."/>
            <person name="Chen C."/>
            <person name="Yanf M."/>
            <person name="Daum C."/>
            <person name="Ng V."/>
            <person name="Clum A."/>
            <person name="Steindorff A."/>
            <person name="Ohm R."/>
            <person name="Martin F."/>
            <person name="Silar P."/>
            <person name="Natvig D."/>
            <person name="Lalanne C."/>
            <person name="Gautier V."/>
            <person name="Ament-Velasquez S.L."/>
            <person name="Kruys A."/>
            <person name="Hutchinson M.I."/>
            <person name="Powell A.J."/>
            <person name="Barry K."/>
            <person name="Miller A.N."/>
            <person name="Grigoriev I.V."/>
            <person name="Debuchy R."/>
            <person name="Gladieux P."/>
            <person name="Thoren M.H."/>
            <person name="Johannesson H."/>
        </authorList>
    </citation>
    <scope>NUCLEOTIDE SEQUENCE</scope>
    <source>
        <strain evidence="2">CBS 955.72</strain>
    </source>
</reference>
<dbReference type="GO" id="GO:0008168">
    <property type="term" value="F:methyltransferase activity"/>
    <property type="evidence" value="ECO:0007669"/>
    <property type="project" value="UniProtKB-KW"/>
</dbReference>
<gene>
    <name evidence="2" type="ORF">B0T25DRAFT_481768</name>
</gene>
<organism evidence="2 3">
    <name type="scientific">Lasiosphaeria hispida</name>
    <dbReference type="NCBI Taxonomy" id="260671"/>
    <lineage>
        <taxon>Eukaryota</taxon>
        <taxon>Fungi</taxon>
        <taxon>Dikarya</taxon>
        <taxon>Ascomycota</taxon>
        <taxon>Pezizomycotina</taxon>
        <taxon>Sordariomycetes</taxon>
        <taxon>Sordariomycetidae</taxon>
        <taxon>Sordariales</taxon>
        <taxon>Lasiosphaeriaceae</taxon>
        <taxon>Lasiosphaeria</taxon>
    </lineage>
</organism>
<proteinExistence type="predicted"/>
<dbReference type="EMBL" id="JAUIQD010000005">
    <property type="protein sequence ID" value="KAK3349258.1"/>
    <property type="molecule type" value="Genomic_DNA"/>
</dbReference>
<keyword evidence="3" id="KW-1185">Reference proteome</keyword>
<dbReference type="Gene3D" id="3.40.50.150">
    <property type="entry name" value="Vaccinia Virus protein VP39"/>
    <property type="match status" value="1"/>
</dbReference>
<feature type="region of interest" description="Disordered" evidence="1">
    <location>
        <begin position="725"/>
        <end position="757"/>
    </location>
</feature>
<feature type="region of interest" description="Disordered" evidence="1">
    <location>
        <begin position="453"/>
        <end position="532"/>
    </location>
</feature>
<accession>A0AAJ0HE89</accession>
<feature type="compositionally biased region" description="Polar residues" evidence="1">
    <location>
        <begin position="344"/>
        <end position="353"/>
    </location>
</feature>
<dbReference type="GO" id="GO:0032259">
    <property type="term" value="P:methylation"/>
    <property type="evidence" value="ECO:0007669"/>
    <property type="project" value="UniProtKB-KW"/>
</dbReference>
<keyword evidence="2" id="KW-0489">Methyltransferase</keyword>
<sequence>MEPERETVYASTELDDNSSNVEPDCPSLQADSGIGLDDSSISSEGYIQLLGRRYRNWGFARENCERYFCIDDEGEIDRQDIQHYALTLLMENKLHLAPLPIISNIQVLDVCAGNGAWAIDIGSEHPHWSVSGVDWSPMQPNWVPPNVRFHLDDMRQLPWCHGSGCDYIHTRGTIHTGCWNDFKVEAVEQAFERLKPGGWFESQELGCLVECDDGTLPADSSLASWARLLDRAGALKNHPRHVAHKMVQWYKEVGFVDVQQRLLKMPIGCWPENHRMKEIGRFWQLCLELGLESLSLRLLNETFGWGLSEMTGLLGRVKQDIRNRSIHAYTQVYVVYGRKPWSGEPTSTDTRASNPPKAVEGPTERLSSWSPTPEPLRPRSSDFGCDPSDDADSSSSGLSSAPVSLADDASASSSLFRHQRQDLVNRLLGQLCRYLDSRVAEAQLARTVSSWHTNGGFQQRGEQSQSVTRQEQALRADESGEAGDSAAARSHGYRPPPGPGGEDDNNGDIDDRRRKRPRLSSSSSGETKRLACPYYKRNPRKYGKWTSCPGPGWDEIHRVKAHLYKRHALPLQCPRCWESFRAESWYREHLQQDPPCAVQAMQRNVLDGFTKEQEEMLRSRRKTRPDMSSADKWKEVYMILFPDDNVDDIPSSYYEATDNGAKNSGKEDCNVFLRREMPAAARRELDLMFQDGFRDMELALRPRIEQLMVDLQLRLLRSWTSLENDGRGDLGELDEPRDTEQEQEREREPADRDLVFSADLRADRPSGSQDTGYDTVATVIAEQGVPTPQPGPNATELDAVVQQQEGLWDWGHAPSVSGSADTLFLLDAFFDISFEKLLDPTFADSLEMQEGNTDLT</sequence>
<dbReference type="PANTHER" id="PTHR38166">
    <property type="entry name" value="C2H2-TYPE DOMAIN-CONTAINING PROTEIN-RELATED"/>
    <property type="match status" value="1"/>
</dbReference>
<evidence type="ECO:0000256" key="1">
    <source>
        <dbReference type="SAM" id="MobiDB-lite"/>
    </source>
</evidence>
<dbReference type="InterPro" id="IPR029063">
    <property type="entry name" value="SAM-dependent_MTases_sf"/>
</dbReference>